<feature type="signal peptide" evidence="9">
    <location>
        <begin position="1"/>
        <end position="18"/>
    </location>
</feature>
<keyword evidence="6 8" id="KW-1133">Transmembrane helix</keyword>
<feature type="transmembrane region" description="Helical" evidence="8">
    <location>
        <begin position="405"/>
        <end position="427"/>
    </location>
</feature>
<dbReference type="STRING" id="1802701.A3A33_04455"/>
<dbReference type="PANTHER" id="PTHR33908">
    <property type="entry name" value="MANNOSYLTRANSFERASE YKCB-RELATED"/>
    <property type="match status" value="1"/>
</dbReference>
<evidence type="ECO:0000256" key="7">
    <source>
        <dbReference type="ARBA" id="ARBA00023136"/>
    </source>
</evidence>
<dbReference type="GO" id="GO:0016763">
    <property type="term" value="F:pentosyltransferase activity"/>
    <property type="evidence" value="ECO:0007669"/>
    <property type="project" value="TreeGrafter"/>
</dbReference>
<comment type="caution">
    <text evidence="11">The sequence shown here is derived from an EMBL/GenBank/DDBJ whole genome shotgun (WGS) entry which is preliminary data.</text>
</comment>
<name>A0A1F8GWC7_9BACT</name>
<feature type="transmembrane region" description="Helical" evidence="8">
    <location>
        <begin position="105"/>
        <end position="125"/>
    </location>
</feature>
<sequence length="595" mass="68022">MKIKALAFAIIAVATVLAYSSTWNDSLIVDEDPHIGAGYSYLVKQDMRLNPEHPPLVKDLAAIPLLFLHLNQDAFQTKAWTTDVNGQWDFGRSLIFQTGNDADRIAHWAKVPMLLFFILSAWIVFRWTHKRYGDHAAIIALLLFSFSPTIIAHARFVTTDVPALFGILLATYFFVQYLKECTRRNFWFSALALGVALLTKFSTFLLIPFFLILALVWGWTEAGVRTRWYSALHYCWRSILVCIVGFVVIVWPIYYFHTYHYPPERQHNDTVHILASNGAKLPVAVIEWMSDKPILRAVGQYGLGLLMVNQRAVGGNTTYFMGEVSAKGWKSYFPIVYFIKEPLAWWGLVAIALIAIATKLKAGSLRLKATHLIRSHFDEFAMLLWLLIYWGVTLRGNLNIGIRHLLPIYGFSIILISGQLMRGIQAIPAVKLYSLYRSMAVGLVCALLGWYIFANLRVYPHYLAYFNESVGGPAGGYRYVVDSNLDWGQDLKRLSDFVKQYEIGRIELDYFGWSDPYFYLKDRFQWLTSSRYANADDFKKHNTSNGWIAVSATFLQNSTGKNSDPHNNGTGRYNWLLDYQPITVIGHSIFVYQIK</sequence>
<evidence type="ECO:0000256" key="4">
    <source>
        <dbReference type="ARBA" id="ARBA00022679"/>
    </source>
</evidence>
<feature type="transmembrane region" description="Helical" evidence="8">
    <location>
        <begin position="380"/>
        <end position="398"/>
    </location>
</feature>
<keyword evidence="5 8" id="KW-0812">Transmembrane</keyword>
<gene>
    <name evidence="11" type="ORF">A3A33_04455</name>
</gene>
<keyword evidence="3" id="KW-0328">Glycosyltransferase</keyword>
<evidence type="ECO:0000256" key="2">
    <source>
        <dbReference type="ARBA" id="ARBA00022475"/>
    </source>
</evidence>
<evidence type="ECO:0000256" key="6">
    <source>
        <dbReference type="ARBA" id="ARBA00022989"/>
    </source>
</evidence>
<keyword evidence="2" id="KW-1003">Cell membrane</keyword>
<feature type="chain" id="PRO_5009535690" description="Glycosyltransferase RgtA/B/C/D-like domain-containing protein" evidence="9">
    <location>
        <begin position="19"/>
        <end position="595"/>
    </location>
</feature>
<dbReference type="GO" id="GO:0005886">
    <property type="term" value="C:plasma membrane"/>
    <property type="evidence" value="ECO:0007669"/>
    <property type="project" value="UniProtKB-SubCell"/>
</dbReference>
<evidence type="ECO:0000256" key="1">
    <source>
        <dbReference type="ARBA" id="ARBA00004651"/>
    </source>
</evidence>
<keyword evidence="7 8" id="KW-0472">Membrane</keyword>
<evidence type="ECO:0000256" key="9">
    <source>
        <dbReference type="SAM" id="SignalP"/>
    </source>
</evidence>
<accession>A0A1F8GWC7</accession>
<dbReference type="PANTHER" id="PTHR33908:SF11">
    <property type="entry name" value="MEMBRANE PROTEIN"/>
    <property type="match status" value="1"/>
</dbReference>
<evidence type="ECO:0000259" key="10">
    <source>
        <dbReference type="Pfam" id="PF13231"/>
    </source>
</evidence>
<feature type="transmembrane region" description="Helical" evidence="8">
    <location>
        <begin position="231"/>
        <end position="256"/>
    </location>
</feature>
<dbReference type="InterPro" id="IPR038731">
    <property type="entry name" value="RgtA/B/C-like"/>
</dbReference>
<evidence type="ECO:0000256" key="3">
    <source>
        <dbReference type="ARBA" id="ARBA00022676"/>
    </source>
</evidence>
<dbReference type="GO" id="GO:0009103">
    <property type="term" value="P:lipopolysaccharide biosynthetic process"/>
    <property type="evidence" value="ECO:0007669"/>
    <property type="project" value="UniProtKB-ARBA"/>
</dbReference>
<keyword evidence="4" id="KW-0808">Transferase</keyword>
<evidence type="ECO:0000313" key="11">
    <source>
        <dbReference type="EMBL" id="OGN29714.1"/>
    </source>
</evidence>
<evidence type="ECO:0000256" key="5">
    <source>
        <dbReference type="ARBA" id="ARBA00022692"/>
    </source>
</evidence>
<keyword evidence="9" id="KW-0732">Signal</keyword>
<dbReference type="Proteomes" id="UP000179047">
    <property type="component" value="Unassembled WGS sequence"/>
</dbReference>
<proteinExistence type="predicted"/>
<reference evidence="11 12" key="1">
    <citation type="journal article" date="2016" name="Nat. Commun.">
        <title>Thousands of microbial genomes shed light on interconnected biogeochemical processes in an aquifer system.</title>
        <authorList>
            <person name="Anantharaman K."/>
            <person name="Brown C.T."/>
            <person name="Hug L.A."/>
            <person name="Sharon I."/>
            <person name="Castelle C.J."/>
            <person name="Probst A.J."/>
            <person name="Thomas B.C."/>
            <person name="Singh A."/>
            <person name="Wilkins M.J."/>
            <person name="Karaoz U."/>
            <person name="Brodie E.L."/>
            <person name="Williams K.H."/>
            <person name="Hubbard S.S."/>
            <person name="Banfield J.F."/>
        </authorList>
    </citation>
    <scope>NUCLEOTIDE SEQUENCE [LARGE SCALE GENOMIC DNA]</scope>
</reference>
<organism evidence="11 12">
    <name type="scientific">Candidatus Yanofskybacteria bacterium RIFCSPLOWO2_01_FULL_49_25</name>
    <dbReference type="NCBI Taxonomy" id="1802701"/>
    <lineage>
        <taxon>Bacteria</taxon>
        <taxon>Candidatus Yanofskyibacteriota</taxon>
    </lineage>
</organism>
<dbReference type="Pfam" id="PF13231">
    <property type="entry name" value="PMT_2"/>
    <property type="match status" value="1"/>
</dbReference>
<feature type="transmembrane region" description="Helical" evidence="8">
    <location>
        <begin position="137"/>
        <end position="155"/>
    </location>
</feature>
<evidence type="ECO:0000256" key="8">
    <source>
        <dbReference type="SAM" id="Phobius"/>
    </source>
</evidence>
<dbReference type="InterPro" id="IPR050297">
    <property type="entry name" value="LipidA_mod_glycosyltrf_83"/>
</dbReference>
<evidence type="ECO:0000313" key="12">
    <source>
        <dbReference type="Proteomes" id="UP000179047"/>
    </source>
</evidence>
<feature type="transmembrane region" description="Helical" evidence="8">
    <location>
        <begin position="190"/>
        <end position="219"/>
    </location>
</feature>
<feature type="transmembrane region" description="Helical" evidence="8">
    <location>
        <begin position="161"/>
        <end position="178"/>
    </location>
</feature>
<feature type="transmembrane region" description="Helical" evidence="8">
    <location>
        <begin position="343"/>
        <end position="360"/>
    </location>
</feature>
<comment type="subcellular location">
    <subcellularLocation>
        <location evidence="1">Cell membrane</location>
        <topology evidence="1">Multi-pass membrane protein</topology>
    </subcellularLocation>
</comment>
<protein>
    <recommendedName>
        <fullName evidence="10">Glycosyltransferase RgtA/B/C/D-like domain-containing protein</fullName>
    </recommendedName>
</protein>
<dbReference type="AlphaFoldDB" id="A0A1F8GWC7"/>
<feature type="transmembrane region" description="Helical" evidence="8">
    <location>
        <begin position="433"/>
        <end position="453"/>
    </location>
</feature>
<dbReference type="EMBL" id="MGKP01000003">
    <property type="protein sequence ID" value="OGN29714.1"/>
    <property type="molecule type" value="Genomic_DNA"/>
</dbReference>
<feature type="domain" description="Glycosyltransferase RgtA/B/C/D-like" evidence="10">
    <location>
        <begin position="111"/>
        <end position="251"/>
    </location>
</feature>